<proteinExistence type="predicted"/>
<comment type="caution">
    <text evidence="1">The sequence shown here is derived from an EMBL/GenBank/DDBJ whole genome shotgun (WGS) entry which is preliminary data.</text>
</comment>
<name>A0A7J8NDX4_9ROSI</name>
<gene>
    <name evidence="1" type="ORF">Golob_024301</name>
</gene>
<organism evidence="1 2">
    <name type="scientific">Gossypium lobatum</name>
    <dbReference type="NCBI Taxonomy" id="34289"/>
    <lineage>
        <taxon>Eukaryota</taxon>
        <taxon>Viridiplantae</taxon>
        <taxon>Streptophyta</taxon>
        <taxon>Embryophyta</taxon>
        <taxon>Tracheophyta</taxon>
        <taxon>Spermatophyta</taxon>
        <taxon>Magnoliopsida</taxon>
        <taxon>eudicotyledons</taxon>
        <taxon>Gunneridae</taxon>
        <taxon>Pentapetalae</taxon>
        <taxon>rosids</taxon>
        <taxon>malvids</taxon>
        <taxon>Malvales</taxon>
        <taxon>Malvaceae</taxon>
        <taxon>Malvoideae</taxon>
        <taxon>Gossypium</taxon>
    </lineage>
</organism>
<keyword evidence="2" id="KW-1185">Reference proteome</keyword>
<reference evidence="1 2" key="1">
    <citation type="journal article" date="2019" name="Genome Biol. Evol.">
        <title>Insights into the evolution of the New World diploid cottons (Gossypium, subgenus Houzingenia) based on genome sequencing.</title>
        <authorList>
            <person name="Grover C.E."/>
            <person name="Arick M.A. 2nd"/>
            <person name="Thrash A."/>
            <person name="Conover J.L."/>
            <person name="Sanders W.S."/>
            <person name="Peterson D.G."/>
            <person name="Frelichowski J.E."/>
            <person name="Scheffler J.A."/>
            <person name="Scheffler B.E."/>
            <person name="Wendel J.F."/>
        </authorList>
    </citation>
    <scope>NUCLEOTIDE SEQUENCE [LARGE SCALE GENOMIC DNA]</scope>
    <source>
        <strain evidence="1">157</strain>
        <tissue evidence="1">Leaf</tissue>
    </source>
</reference>
<dbReference type="Proteomes" id="UP000593572">
    <property type="component" value="Unassembled WGS sequence"/>
</dbReference>
<sequence>MMIFQNLQEENVEWRAPIDPDSSYRQLKDWHNVNFHTGEIITKREFVKYRTLGTRPVG</sequence>
<evidence type="ECO:0000313" key="2">
    <source>
        <dbReference type="Proteomes" id="UP000593572"/>
    </source>
</evidence>
<dbReference type="EMBL" id="JABEZX010086120">
    <property type="protein sequence ID" value="MBA0575063.1"/>
    <property type="molecule type" value="Genomic_DNA"/>
</dbReference>
<protein>
    <submittedName>
        <fullName evidence="1">Uncharacterized protein</fullName>
    </submittedName>
</protein>
<accession>A0A7J8NDX4</accession>
<evidence type="ECO:0000313" key="1">
    <source>
        <dbReference type="EMBL" id="MBA0575063.1"/>
    </source>
</evidence>
<dbReference type="AlphaFoldDB" id="A0A7J8NDX4"/>